<feature type="chain" id="PRO_5026810556" evidence="1">
    <location>
        <begin position="22"/>
        <end position="256"/>
    </location>
</feature>
<keyword evidence="1" id="KW-0732">Signal</keyword>
<dbReference type="GO" id="GO:0016603">
    <property type="term" value="F:glutaminyl-peptide cyclotransferase activity"/>
    <property type="evidence" value="ECO:0007669"/>
    <property type="project" value="InterPro"/>
</dbReference>
<feature type="signal peptide" evidence="1">
    <location>
        <begin position="1"/>
        <end position="21"/>
    </location>
</feature>
<name>A0A6N9HKU1_9BURK</name>
<sequence>MRKAAALGVAALALAAQCAAAAVPVQGYAIKATYPHDPQAFTQGLFFKDGFLWESTGQYGASSVRKVELATGKVLQKRALPEKVFGEGIAPHGDSIVGITWMNQAGFVMDQGSLSIKGTFNYMGEGWGLTSDGERLYMSDGTPEIRVLDPKSFGEQRRIKVTVDGQPLAKINELEWVEGQIYANVWQSDRIARIDPFSGRVLGWIDLSGLAATAKAGKDIDNVLNGIAYDAKTRRLFVTGKRWPKLFEIELRPAKK</sequence>
<reference evidence="2 3" key="1">
    <citation type="submission" date="2019-12" db="EMBL/GenBank/DDBJ databases">
        <title>Novel species isolated from a subtropical stream in China.</title>
        <authorList>
            <person name="Lu H."/>
        </authorList>
    </citation>
    <scope>NUCLEOTIDE SEQUENCE [LARGE SCALE GENOMIC DNA]</scope>
    <source>
        <strain evidence="2 3">DS3</strain>
    </source>
</reference>
<dbReference type="PANTHER" id="PTHR31270:SF1">
    <property type="entry name" value="GLUTAMINYL-PEPTIDE CYCLOTRANSFERASE"/>
    <property type="match status" value="1"/>
</dbReference>
<dbReference type="AlphaFoldDB" id="A0A6N9HKU1"/>
<evidence type="ECO:0000256" key="1">
    <source>
        <dbReference type="SAM" id="SignalP"/>
    </source>
</evidence>
<dbReference type="InterPro" id="IPR011044">
    <property type="entry name" value="Quino_amine_DH_bsu"/>
</dbReference>
<keyword evidence="2" id="KW-0808">Transferase</keyword>
<protein>
    <submittedName>
        <fullName evidence="2">Glutaminyl-peptide cyclotransferase</fullName>
    </submittedName>
</protein>
<dbReference type="InterPro" id="IPR007788">
    <property type="entry name" value="QCT"/>
</dbReference>
<comment type="caution">
    <text evidence="2">The sequence shown here is derived from an EMBL/GenBank/DDBJ whole genome shotgun (WGS) entry which is preliminary data.</text>
</comment>
<dbReference type="RefSeq" id="WP_161026560.1">
    <property type="nucleotide sequence ID" value="NZ_WWCJ01000010.1"/>
</dbReference>
<dbReference type="InterPro" id="IPR015943">
    <property type="entry name" value="WD40/YVTN_repeat-like_dom_sf"/>
</dbReference>
<dbReference type="EMBL" id="WWCJ01000010">
    <property type="protein sequence ID" value="MYN03592.1"/>
    <property type="molecule type" value="Genomic_DNA"/>
</dbReference>
<accession>A0A6N9HKU1</accession>
<evidence type="ECO:0000313" key="3">
    <source>
        <dbReference type="Proteomes" id="UP000448575"/>
    </source>
</evidence>
<dbReference type="Pfam" id="PF05096">
    <property type="entry name" value="Glu_cyclase_2"/>
    <property type="match status" value="1"/>
</dbReference>
<keyword evidence="3" id="KW-1185">Reference proteome</keyword>
<proteinExistence type="predicted"/>
<dbReference type="Gene3D" id="2.130.10.10">
    <property type="entry name" value="YVTN repeat-like/Quinoprotein amine dehydrogenase"/>
    <property type="match status" value="1"/>
</dbReference>
<dbReference type="SUPFAM" id="SSF50969">
    <property type="entry name" value="YVTN repeat-like/Quinoprotein amine dehydrogenase"/>
    <property type="match status" value="1"/>
</dbReference>
<gene>
    <name evidence="2" type="ORF">GTP41_15960</name>
</gene>
<dbReference type="PANTHER" id="PTHR31270">
    <property type="entry name" value="GLUTAMINYL-PEPTIDE CYCLOTRANSFERASE"/>
    <property type="match status" value="1"/>
</dbReference>
<organism evidence="2 3">
    <name type="scientific">Pseudoduganella guangdongensis</name>
    <dbReference type="NCBI Taxonomy" id="2692179"/>
    <lineage>
        <taxon>Bacteria</taxon>
        <taxon>Pseudomonadati</taxon>
        <taxon>Pseudomonadota</taxon>
        <taxon>Betaproteobacteria</taxon>
        <taxon>Burkholderiales</taxon>
        <taxon>Oxalobacteraceae</taxon>
        <taxon>Telluria group</taxon>
        <taxon>Pseudoduganella</taxon>
    </lineage>
</organism>
<evidence type="ECO:0000313" key="2">
    <source>
        <dbReference type="EMBL" id="MYN03592.1"/>
    </source>
</evidence>
<dbReference type="Proteomes" id="UP000448575">
    <property type="component" value="Unassembled WGS sequence"/>
</dbReference>